<dbReference type="InterPro" id="IPR001034">
    <property type="entry name" value="DeoR_HTH"/>
</dbReference>
<evidence type="ECO:0000313" key="5">
    <source>
        <dbReference type="Proteomes" id="UP000244677"/>
    </source>
</evidence>
<keyword evidence="2" id="KW-0804">Transcription</keyword>
<name>A0A2S1LQE4_9FLAO</name>
<dbReference type="KEGG" id="fki:FK004_12005"/>
<reference evidence="4 5" key="1">
    <citation type="submission" date="2017-04" db="EMBL/GenBank/DDBJ databases">
        <title>Complete genome sequence of Flavobacterium kingsejong AJ004.</title>
        <authorList>
            <person name="Lee P.C."/>
        </authorList>
    </citation>
    <scope>NUCLEOTIDE SEQUENCE [LARGE SCALE GENOMIC DNA]</scope>
    <source>
        <strain evidence="4 5">AJ004</strain>
    </source>
</reference>
<dbReference type="InterPro" id="IPR036390">
    <property type="entry name" value="WH_DNA-bd_sf"/>
</dbReference>
<feature type="domain" description="HTH deoR-type" evidence="3">
    <location>
        <begin position="3"/>
        <end position="58"/>
    </location>
</feature>
<dbReference type="InterPro" id="IPR050313">
    <property type="entry name" value="Carb_Metab_HTH_regulators"/>
</dbReference>
<dbReference type="PANTHER" id="PTHR30363:SF44">
    <property type="entry name" value="AGA OPERON TRANSCRIPTIONAL REPRESSOR-RELATED"/>
    <property type="match status" value="1"/>
</dbReference>
<evidence type="ECO:0000313" key="4">
    <source>
        <dbReference type="EMBL" id="AWG25892.1"/>
    </source>
</evidence>
<dbReference type="Gene3D" id="1.10.10.10">
    <property type="entry name" value="Winged helix-like DNA-binding domain superfamily/Winged helix DNA-binding domain"/>
    <property type="match status" value="1"/>
</dbReference>
<accession>A0A2S1LQE4</accession>
<evidence type="ECO:0000256" key="1">
    <source>
        <dbReference type="ARBA" id="ARBA00023015"/>
    </source>
</evidence>
<dbReference type="AlphaFoldDB" id="A0A2S1LQE4"/>
<dbReference type="SMART" id="SM00420">
    <property type="entry name" value="HTH_DEOR"/>
    <property type="match status" value="1"/>
</dbReference>
<dbReference type="PROSITE" id="PS51000">
    <property type="entry name" value="HTH_DEOR_2"/>
    <property type="match status" value="1"/>
</dbReference>
<keyword evidence="5" id="KW-1185">Reference proteome</keyword>
<dbReference type="SUPFAM" id="SSF46785">
    <property type="entry name" value="Winged helix' DNA-binding domain"/>
    <property type="match status" value="1"/>
</dbReference>
<dbReference type="PANTHER" id="PTHR30363">
    <property type="entry name" value="HTH-TYPE TRANSCRIPTIONAL REGULATOR SRLR-RELATED"/>
    <property type="match status" value="1"/>
</dbReference>
<keyword evidence="1" id="KW-0805">Transcription regulation</keyword>
<gene>
    <name evidence="4" type="ORF">FK004_12005</name>
</gene>
<protein>
    <submittedName>
        <fullName evidence="4">DeoR family transcriptional regulator</fullName>
    </submittedName>
</protein>
<dbReference type="Proteomes" id="UP000244677">
    <property type="component" value="Chromosome"/>
</dbReference>
<dbReference type="EMBL" id="CP020919">
    <property type="protein sequence ID" value="AWG25892.1"/>
    <property type="molecule type" value="Genomic_DNA"/>
</dbReference>
<dbReference type="RefSeq" id="WP_108737442.1">
    <property type="nucleotide sequence ID" value="NZ_CP020919.1"/>
</dbReference>
<evidence type="ECO:0000256" key="2">
    <source>
        <dbReference type="ARBA" id="ARBA00023163"/>
    </source>
</evidence>
<dbReference type="SMART" id="SM01134">
    <property type="entry name" value="DeoRC"/>
    <property type="match status" value="1"/>
</dbReference>
<dbReference type="GO" id="GO:0003700">
    <property type="term" value="F:DNA-binding transcription factor activity"/>
    <property type="evidence" value="ECO:0007669"/>
    <property type="project" value="InterPro"/>
</dbReference>
<dbReference type="InterPro" id="IPR014036">
    <property type="entry name" value="DeoR-like_C"/>
</dbReference>
<dbReference type="Pfam" id="PF08220">
    <property type="entry name" value="HTH_DeoR"/>
    <property type="match status" value="1"/>
</dbReference>
<dbReference type="OrthoDB" id="9798651at2"/>
<dbReference type="InterPro" id="IPR037171">
    <property type="entry name" value="NagB/RpiA_transferase-like"/>
</dbReference>
<proteinExistence type="predicted"/>
<evidence type="ECO:0000259" key="3">
    <source>
        <dbReference type="PROSITE" id="PS51000"/>
    </source>
</evidence>
<dbReference type="InterPro" id="IPR036388">
    <property type="entry name" value="WH-like_DNA-bd_sf"/>
</dbReference>
<sequence length="249" mass="27478">MLKEERFDHILEALKEKEKVTYETLATDLKVSEDTILRDIDFLHHNGMLSKVRGGAILLSKNPLNFQDRTSHLSEGKQVIALKAQQFIKSGMTVFMDGGTTNCTIAAHLPVDAKFRIVTNNMALIPVLARFKNIELILLGGAYNRDTETNLGAKTCEEIGNYIADIYFLGACAIQQQFGVTAAFAEEAATKQAMLNAAKQTIVLGNIEKLNSTEPFKVCGLEAISILITDLPGNDEQLNPYRNNGFKIV</sequence>
<dbReference type="Pfam" id="PF00455">
    <property type="entry name" value="DeoRC"/>
    <property type="match status" value="1"/>
</dbReference>
<dbReference type="SUPFAM" id="SSF100950">
    <property type="entry name" value="NagB/RpiA/CoA transferase-like"/>
    <property type="match status" value="1"/>
</dbReference>
<organism evidence="4 5">
    <name type="scientific">Flavobacterium kingsejongi</name>
    <dbReference type="NCBI Taxonomy" id="1678728"/>
    <lineage>
        <taxon>Bacteria</taxon>
        <taxon>Pseudomonadati</taxon>
        <taxon>Bacteroidota</taxon>
        <taxon>Flavobacteriia</taxon>
        <taxon>Flavobacteriales</taxon>
        <taxon>Flavobacteriaceae</taxon>
        <taxon>Flavobacterium</taxon>
    </lineage>
</organism>